<feature type="compositionally biased region" description="Acidic residues" evidence="1">
    <location>
        <begin position="326"/>
        <end position="335"/>
    </location>
</feature>
<evidence type="ECO:0000313" key="3">
    <source>
        <dbReference type="Proteomes" id="UP000054564"/>
    </source>
</evidence>
<dbReference type="AlphaFoldDB" id="A0A0L0W1M0"/>
<dbReference type="OrthoDB" id="2498485at2759"/>
<feature type="compositionally biased region" description="Basic and acidic residues" evidence="1">
    <location>
        <begin position="264"/>
        <end position="281"/>
    </location>
</feature>
<sequence length="433" mass="49046">MSQETNNLPAPPTVEELANQLKTTMATIQSSHETHSTNTDRSNIPLDQFLLAPLSVHDQVNPRKPILEFDGSNYSIWQAAIDRTIRYVTHQEGPFVSNLSSFSSLPLPETRSIEVVIRNTIDHNLLVILDSRKLQTPKEMCELLTQICQPTDRRHKLNLIENLIKIIQRKRTISEQWIVDWHQIYFEISQLKLSNDEFMGLFFQASLNLPNEVDPTVVDFLTNQRLEKHPNPTFDQVSTVISHILLDLKVKLDKTNTEVEEPIEAEKPEVVDQKKKEKEIEKEEGDGEDEEDEEGDEDEEKESCHERHGSMCDYCQDEVWDNMEDDKEFTSESDSEYVPPNRSHKFVEGKDTQAEKKADGSDKKNEAKKEDVPKANSTTTNTLGLGSSNAPFGGVNAGSWRAPSLFTAANAAHARAASINNNPLGPIAKDLFR</sequence>
<evidence type="ECO:0000256" key="1">
    <source>
        <dbReference type="SAM" id="MobiDB-lite"/>
    </source>
</evidence>
<keyword evidence="3" id="KW-1185">Reference proteome</keyword>
<name>A0A0L0W1M0_9BASI</name>
<feature type="compositionally biased region" description="Low complexity" evidence="1">
    <location>
        <begin position="376"/>
        <end position="389"/>
    </location>
</feature>
<evidence type="ECO:0000313" key="2">
    <source>
        <dbReference type="EMBL" id="KNF05438.1"/>
    </source>
</evidence>
<reference evidence="3" key="1">
    <citation type="submission" date="2014-03" db="EMBL/GenBank/DDBJ databases">
        <title>The Genome Sequence of Puccinia striiformis f. sp. tritici PST-78.</title>
        <authorList>
            <consortium name="The Broad Institute Genome Sequencing Platform"/>
            <person name="Cuomo C."/>
            <person name="Hulbert S."/>
            <person name="Chen X."/>
            <person name="Walker B."/>
            <person name="Young S.K."/>
            <person name="Zeng Q."/>
            <person name="Gargeya S."/>
            <person name="Fitzgerald M."/>
            <person name="Haas B."/>
            <person name="Abouelleil A."/>
            <person name="Alvarado L."/>
            <person name="Arachchi H.M."/>
            <person name="Berlin A.M."/>
            <person name="Chapman S.B."/>
            <person name="Goldberg J."/>
            <person name="Griggs A."/>
            <person name="Gujja S."/>
            <person name="Hansen M."/>
            <person name="Howarth C."/>
            <person name="Imamovic A."/>
            <person name="Larimer J."/>
            <person name="McCowan C."/>
            <person name="Montmayeur A."/>
            <person name="Murphy C."/>
            <person name="Neiman D."/>
            <person name="Pearson M."/>
            <person name="Priest M."/>
            <person name="Roberts A."/>
            <person name="Saif S."/>
            <person name="Shea T."/>
            <person name="Sisk P."/>
            <person name="Sykes S."/>
            <person name="Wortman J."/>
            <person name="Nusbaum C."/>
            <person name="Birren B."/>
        </authorList>
    </citation>
    <scope>NUCLEOTIDE SEQUENCE [LARGE SCALE GENOMIC DNA]</scope>
    <source>
        <strain evidence="3">race PST-78</strain>
    </source>
</reference>
<comment type="caution">
    <text evidence="2">The sequence shown here is derived from an EMBL/GenBank/DDBJ whole genome shotgun (WGS) entry which is preliminary data.</text>
</comment>
<dbReference type="Proteomes" id="UP000054564">
    <property type="component" value="Unassembled WGS sequence"/>
</dbReference>
<feature type="region of interest" description="Disordered" evidence="1">
    <location>
        <begin position="326"/>
        <end position="389"/>
    </location>
</feature>
<feature type="compositionally biased region" description="Basic and acidic residues" evidence="1">
    <location>
        <begin position="345"/>
        <end position="373"/>
    </location>
</feature>
<dbReference type="EMBL" id="AJIL01000007">
    <property type="protein sequence ID" value="KNF05438.1"/>
    <property type="molecule type" value="Genomic_DNA"/>
</dbReference>
<protein>
    <submittedName>
        <fullName evidence="2">Uncharacterized protein</fullName>
    </submittedName>
</protein>
<gene>
    <name evidence="2" type="ORF">PSTG_01246</name>
</gene>
<feature type="compositionally biased region" description="Acidic residues" evidence="1">
    <location>
        <begin position="282"/>
        <end position="301"/>
    </location>
</feature>
<proteinExistence type="predicted"/>
<accession>A0A0L0W1M0</accession>
<feature type="region of interest" description="Disordered" evidence="1">
    <location>
        <begin position="260"/>
        <end position="308"/>
    </location>
</feature>
<organism evidence="2 3">
    <name type="scientific">Puccinia striiformis f. sp. tritici PST-78</name>
    <dbReference type="NCBI Taxonomy" id="1165861"/>
    <lineage>
        <taxon>Eukaryota</taxon>
        <taxon>Fungi</taxon>
        <taxon>Dikarya</taxon>
        <taxon>Basidiomycota</taxon>
        <taxon>Pucciniomycotina</taxon>
        <taxon>Pucciniomycetes</taxon>
        <taxon>Pucciniales</taxon>
        <taxon>Pucciniaceae</taxon>
        <taxon>Puccinia</taxon>
    </lineage>
</organism>